<feature type="compositionally biased region" description="Polar residues" evidence="4">
    <location>
        <begin position="50"/>
        <end position="60"/>
    </location>
</feature>
<keyword evidence="6" id="KW-1185">Reference proteome</keyword>
<accession>A0A078AZJ1</accession>
<dbReference type="InParanoid" id="A0A078AZJ1"/>
<feature type="region of interest" description="Disordered" evidence="4">
    <location>
        <begin position="161"/>
        <end position="194"/>
    </location>
</feature>
<feature type="region of interest" description="Disordered" evidence="4">
    <location>
        <begin position="621"/>
        <end position="640"/>
    </location>
</feature>
<feature type="compositionally biased region" description="Basic and acidic residues" evidence="4">
    <location>
        <begin position="36"/>
        <end position="49"/>
    </location>
</feature>
<feature type="coiled-coil region" evidence="3">
    <location>
        <begin position="782"/>
        <end position="809"/>
    </location>
</feature>
<protein>
    <submittedName>
        <fullName evidence="5">Kelch motif family protein</fullName>
    </submittedName>
</protein>
<keyword evidence="3" id="KW-0175">Coiled coil</keyword>
<feature type="region of interest" description="Disordered" evidence="4">
    <location>
        <begin position="207"/>
        <end position="356"/>
    </location>
</feature>
<dbReference type="Gene3D" id="2.120.10.80">
    <property type="entry name" value="Kelch-type beta propeller"/>
    <property type="match status" value="1"/>
</dbReference>
<feature type="compositionally biased region" description="Acidic residues" evidence="4">
    <location>
        <begin position="304"/>
        <end position="315"/>
    </location>
</feature>
<sequence>MSKSISPQKNDQPSPANSSSGGLFSKITNLFSKKKTGMENKEAENEQQKPDLSQQKSPQLASIKGLRKSSTKAVDQILQMNSLRPNKNKDKYNKQRTSSNVKMQELKPKRGLSKNRIGSNNQLQSQSSDMKLPIKNSNIKTDQSSISGDRSLYFESLHMMTSPQEEQKDKKNSRYKSSNSKLQSHKIFGKNSVAQSPVGSIRHINSFIDQDSMSSNSSQSRQLRSNTRQKISTGKSGSSDRNSNFREQQSFKYQINVIPELKKKKSGNSNEKEKLNDKKSQERQSNDHNNRYKENNRQNQNDQEGNDDQNNDDSNDERRHLYIPTLDSIAEKSMEETKLELSRDKSHQNTPSNLNSNIANKLNVHLRNGMQLHSHQENGLLLPRKNQTQINSQYDNFGSYDQNNLSKEIEGSFVEITYLDIGGKKVKKKKKKQKKQLPPTVPKQYQSIEIQPSETQLSKILRQQLQSLTDQRFISESRDSNNHQSSQNQISIDSSVQQPTRSTLQLLTNKIIEEMGTAKLAQSTNPQQMIQKRLLELLQHEKYKNKLVPQMSNPSPQLGNEQQESINKTQEQSQQPQPQKQISKLAEFLRDQKLAKKQIQQDSHSTIDQTSIIEQQQQQQVDQDQLHQQQQQNSLKRTLSSSLSKNLSMFQQNQQDQMKRIDVGSYIKNSANKSAIQFIDTSLPDISSKSRNYLKYAQSNDNQIRRHIISNHEFDDKAFAFKSLDNIRREIDMEMSHFKKEIRQINLRCAAQGNDLIYQKQLLHKVKIELLDEREEEFKNLIRAFIELHEALDERMRELQKQYDNHIDKTINHIDGCMQQLDNLIIGLDDVQTKNRDFLLADKMMDDEKEKIDFFLKQEYPLKFRDINQKMQMIKLAKFEFPSFEVNTDKLRDSITRIGTFKVSSIANVNYGVQRFYNHKDPQDSQMIFQFKWNTKDVYFFDAAINKWCYIQEMMPKEPFLFFSSIVFLPKQLGTFILGGLDSSDNYSKRCLWFKKYKVFYEKCPMLRKRAFFSSLYSQIDCQIYSIGGYDGINDLATCEKYSLYENIWREIAPMNKPRNGSATLLLKHLKFIFALGGNSKKDGSLDSIERYDLEFDQWLLLELRLPMPMHDFQAIILQGNSDQDEYKLLLFGGQTNNEQYISKAQLLDISLEINRNPQQNIIKKLGKIYYPTSTIDQRRCYVFAGYSDELLQPYILDFKQFKIEKVKMQKQLDSKFGEGLVGKVENFLLNQSKISESDQTKILGKFHLDEKQFKELQDKIQREKHNGAVYHAENRKPTLDKILDKMKDSGEIRTDQSDDYFTYKGYNLKKQNNK</sequence>
<feature type="compositionally biased region" description="Polar residues" evidence="4">
    <location>
        <begin position="1"/>
        <end position="31"/>
    </location>
</feature>
<feature type="compositionally biased region" description="Polar residues" evidence="4">
    <location>
        <begin position="230"/>
        <end position="253"/>
    </location>
</feature>
<evidence type="ECO:0000256" key="3">
    <source>
        <dbReference type="SAM" id="Coils"/>
    </source>
</evidence>
<dbReference type="Proteomes" id="UP000039865">
    <property type="component" value="Unassembled WGS sequence"/>
</dbReference>
<feature type="compositionally biased region" description="Basic and acidic residues" evidence="4">
    <location>
        <begin position="270"/>
        <end position="296"/>
    </location>
</feature>
<dbReference type="InterPro" id="IPR015915">
    <property type="entry name" value="Kelch-typ_b-propeller"/>
</dbReference>
<dbReference type="SUPFAM" id="SSF117281">
    <property type="entry name" value="Kelch motif"/>
    <property type="match status" value="1"/>
</dbReference>
<dbReference type="Pfam" id="PF01344">
    <property type="entry name" value="Kelch_1"/>
    <property type="match status" value="1"/>
</dbReference>
<evidence type="ECO:0000313" key="5">
    <source>
        <dbReference type="EMBL" id="CDW87855.1"/>
    </source>
</evidence>
<feature type="compositionally biased region" description="Low complexity" evidence="4">
    <location>
        <begin position="482"/>
        <end position="498"/>
    </location>
</feature>
<keyword evidence="1" id="KW-0880">Kelch repeat</keyword>
<organism evidence="5 6">
    <name type="scientific">Stylonychia lemnae</name>
    <name type="common">Ciliate</name>
    <dbReference type="NCBI Taxonomy" id="5949"/>
    <lineage>
        <taxon>Eukaryota</taxon>
        <taxon>Sar</taxon>
        <taxon>Alveolata</taxon>
        <taxon>Ciliophora</taxon>
        <taxon>Intramacronucleata</taxon>
        <taxon>Spirotrichea</taxon>
        <taxon>Stichotrichia</taxon>
        <taxon>Sporadotrichida</taxon>
        <taxon>Oxytrichidae</taxon>
        <taxon>Stylonychinae</taxon>
        <taxon>Stylonychia</taxon>
    </lineage>
</organism>
<feature type="region of interest" description="Disordered" evidence="4">
    <location>
        <begin position="1"/>
        <end position="147"/>
    </location>
</feature>
<name>A0A078AZJ1_STYLE</name>
<evidence type="ECO:0000313" key="6">
    <source>
        <dbReference type="Proteomes" id="UP000039865"/>
    </source>
</evidence>
<evidence type="ECO:0000256" key="1">
    <source>
        <dbReference type="ARBA" id="ARBA00022441"/>
    </source>
</evidence>
<gene>
    <name evidence="5" type="primary">Contig18556.g19718</name>
    <name evidence="5" type="ORF">STYLEM_16968</name>
</gene>
<dbReference type="OrthoDB" id="283842at2759"/>
<reference evidence="5 6" key="1">
    <citation type="submission" date="2014-06" db="EMBL/GenBank/DDBJ databases">
        <authorList>
            <person name="Swart Estienne"/>
        </authorList>
    </citation>
    <scope>NUCLEOTIDE SEQUENCE [LARGE SCALE GENOMIC DNA]</scope>
    <source>
        <strain evidence="5 6">130c</strain>
    </source>
</reference>
<evidence type="ECO:0000256" key="2">
    <source>
        <dbReference type="ARBA" id="ARBA00022737"/>
    </source>
</evidence>
<feature type="compositionally biased region" description="Low complexity" evidence="4">
    <location>
        <begin position="212"/>
        <end position="229"/>
    </location>
</feature>
<feature type="region of interest" description="Disordered" evidence="4">
    <location>
        <begin position="476"/>
        <end position="499"/>
    </location>
</feature>
<dbReference type="PANTHER" id="PTHR45632:SF3">
    <property type="entry name" value="KELCH-LIKE PROTEIN 32"/>
    <property type="match status" value="1"/>
</dbReference>
<keyword evidence="2" id="KW-0677">Repeat</keyword>
<proteinExistence type="predicted"/>
<dbReference type="SMART" id="SM00612">
    <property type="entry name" value="Kelch"/>
    <property type="match status" value="2"/>
</dbReference>
<evidence type="ECO:0000256" key="4">
    <source>
        <dbReference type="SAM" id="MobiDB-lite"/>
    </source>
</evidence>
<dbReference type="EMBL" id="CCKQ01015992">
    <property type="protein sequence ID" value="CDW87855.1"/>
    <property type="molecule type" value="Genomic_DNA"/>
</dbReference>
<feature type="compositionally biased region" description="Polar residues" evidence="4">
    <location>
        <begin position="116"/>
        <end position="147"/>
    </location>
</feature>
<dbReference type="PANTHER" id="PTHR45632">
    <property type="entry name" value="LD33804P"/>
    <property type="match status" value="1"/>
</dbReference>
<feature type="compositionally biased region" description="Basic and acidic residues" evidence="4">
    <location>
        <begin position="329"/>
        <end position="347"/>
    </location>
</feature>
<feature type="region of interest" description="Disordered" evidence="4">
    <location>
        <begin position="548"/>
        <end position="581"/>
    </location>
</feature>
<feature type="compositionally biased region" description="Polar residues" evidence="4">
    <location>
        <begin position="550"/>
        <end position="569"/>
    </location>
</feature>
<dbReference type="InterPro" id="IPR006652">
    <property type="entry name" value="Kelch_1"/>
</dbReference>
<feature type="compositionally biased region" description="Low complexity" evidence="4">
    <location>
        <begin position="570"/>
        <end position="581"/>
    </location>
</feature>